<feature type="domain" description="Putative Se/S carrier protein-like" evidence="1">
    <location>
        <begin position="5"/>
        <end position="71"/>
    </location>
</feature>
<dbReference type="EMBL" id="FRBG01000011">
    <property type="protein sequence ID" value="SHL09096.1"/>
    <property type="molecule type" value="Genomic_DNA"/>
</dbReference>
<dbReference type="Proteomes" id="UP000323392">
    <property type="component" value="Unassembled WGS sequence"/>
</dbReference>
<accession>A0A150FU92</accession>
<gene>
    <name evidence="2" type="ORF">JWYL7_1820</name>
    <name evidence="3" type="ORF">SAMN05661008_01439</name>
</gene>
<evidence type="ECO:0000313" key="5">
    <source>
        <dbReference type="Proteomes" id="UP000323392"/>
    </source>
</evidence>
<dbReference type="STRING" id="1121328.JWYL7_1820"/>
<organism evidence="2 4">
    <name type="scientific">Alkalithermobacter thermoalcaliphilus JW-YL-7 = DSM 7308</name>
    <dbReference type="NCBI Taxonomy" id="1121328"/>
    <lineage>
        <taxon>Bacteria</taxon>
        <taxon>Bacillati</taxon>
        <taxon>Bacillota</taxon>
        <taxon>Clostridia</taxon>
        <taxon>Peptostreptococcales</taxon>
        <taxon>Tepidibacteraceae</taxon>
        <taxon>Alkalithermobacter</taxon>
    </lineage>
</organism>
<evidence type="ECO:0000313" key="2">
    <source>
        <dbReference type="EMBL" id="KXZ40745.1"/>
    </source>
</evidence>
<dbReference type="EMBL" id="LSFY01000001">
    <property type="protein sequence ID" value="KXZ40745.1"/>
    <property type="molecule type" value="Genomic_DNA"/>
</dbReference>
<dbReference type="PATRIC" id="fig|1121328.3.peg.1832"/>
<dbReference type="InterPro" id="IPR021778">
    <property type="entry name" value="Se/S_carrier-like"/>
</dbReference>
<sequence length="86" mass="10160">MDTMYFISFNSTHHSMRLDKILRDNNINIKTIPTPREVTSSCGLSIVFNIEDLEKIKQKIEEFEIDYFGIFKMEKTKDGKRIITKL</sequence>
<proteinExistence type="predicted"/>
<dbReference type="AlphaFoldDB" id="A0A150FU92"/>
<comment type="caution">
    <text evidence="2">The sequence shown here is derived from an EMBL/GenBank/DDBJ whole genome shotgun (WGS) entry which is preliminary data.</text>
</comment>
<reference evidence="3 5" key="2">
    <citation type="submission" date="2016-11" db="EMBL/GenBank/DDBJ databases">
        <authorList>
            <person name="Varghese N."/>
            <person name="Submissions S."/>
        </authorList>
    </citation>
    <scope>NUCLEOTIDE SEQUENCE [LARGE SCALE GENOMIC DNA]</scope>
    <source>
        <strain evidence="3 5">DSM 7308</strain>
    </source>
</reference>
<dbReference type="OrthoDB" id="3192849at2"/>
<reference evidence="2 4" key="1">
    <citation type="submission" date="2016-02" db="EMBL/GenBank/DDBJ databases">
        <title>Draft genome sequence for Clostridium paradoxum JW-YL-7.</title>
        <authorList>
            <person name="Utturkar S.M."/>
            <person name="Lancaster A."/>
            <person name="Poole F.L."/>
            <person name="Adams M.W."/>
            <person name="Brown S.D."/>
        </authorList>
    </citation>
    <scope>NUCLEOTIDE SEQUENCE [LARGE SCALE GENOMIC DNA]</scope>
    <source>
        <strain evidence="2 4">JW-YL-7</strain>
    </source>
</reference>
<evidence type="ECO:0000313" key="4">
    <source>
        <dbReference type="Proteomes" id="UP000092605"/>
    </source>
</evidence>
<dbReference type="Pfam" id="PF11823">
    <property type="entry name" value="Se_S_carrier"/>
    <property type="match status" value="1"/>
</dbReference>
<evidence type="ECO:0000313" key="3">
    <source>
        <dbReference type="EMBL" id="SHL09096.1"/>
    </source>
</evidence>
<keyword evidence="5" id="KW-1185">Reference proteome</keyword>
<dbReference type="Proteomes" id="UP000092605">
    <property type="component" value="Unassembled WGS sequence"/>
</dbReference>
<evidence type="ECO:0000259" key="1">
    <source>
        <dbReference type="Pfam" id="PF11823"/>
    </source>
</evidence>
<protein>
    <recommendedName>
        <fullName evidence="1">Putative Se/S carrier protein-like domain-containing protein</fullName>
    </recommendedName>
</protein>
<dbReference type="RefSeq" id="WP_066072106.1">
    <property type="nucleotide sequence ID" value="NZ_FRBG01000011.1"/>
</dbReference>
<name>A0A150FU92_CLOPD</name>